<comment type="caution">
    <text evidence="3">The sequence shown here is derived from an EMBL/GenBank/DDBJ whole genome shotgun (WGS) entry which is preliminary data.</text>
</comment>
<gene>
    <name evidence="1" type="primary">trhO</name>
    <name evidence="3" type="ORF">A2917_02110</name>
</gene>
<evidence type="ECO:0000313" key="4">
    <source>
        <dbReference type="Proteomes" id="UP000178104"/>
    </source>
</evidence>
<dbReference type="SMART" id="SM00450">
    <property type="entry name" value="RHOD"/>
    <property type="match status" value="1"/>
</dbReference>
<dbReference type="InterPro" id="IPR040503">
    <property type="entry name" value="TRHO_N"/>
</dbReference>
<dbReference type="SUPFAM" id="SSF52821">
    <property type="entry name" value="Rhodanese/Cell cycle control phosphatase"/>
    <property type="match status" value="1"/>
</dbReference>
<dbReference type="InterPro" id="IPR022111">
    <property type="entry name" value="Rhodanese_C"/>
</dbReference>
<dbReference type="GO" id="GO:0006400">
    <property type="term" value="P:tRNA modification"/>
    <property type="evidence" value="ECO:0007669"/>
    <property type="project" value="UniProtKB-UniRule"/>
</dbReference>
<dbReference type="STRING" id="1801780.A2917_02110"/>
<comment type="function">
    <text evidence="1">Catalyzes oxygen-dependent 5-hydroxyuridine (ho5U) modification at position 34 in tRNAs.</text>
</comment>
<dbReference type="EC" id="1.14.-.-" evidence="1"/>
<evidence type="ECO:0000259" key="2">
    <source>
        <dbReference type="PROSITE" id="PS50206"/>
    </source>
</evidence>
<dbReference type="HAMAP" id="MF_00469">
    <property type="entry name" value="TrhO"/>
    <property type="match status" value="1"/>
</dbReference>
<dbReference type="Gene3D" id="3.40.250.10">
    <property type="entry name" value="Rhodanese-like domain"/>
    <property type="match status" value="1"/>
</dbReference>
<reference evidence="3 4" key="1">
    <citation type="journal article" date="2016" name="Nat. Commun.">
        <title>Thousands of microbial genomes shed light on interconnected biogeochemical processes in an aquifer system.</title>
        <authorList>
            <person name="Anantharaman K."/>
            <person name="Brown C.T."/>
            <person name="Hug L.A."/>
            <person name="Sharon I."/>
            <person name="Castelle C.J."/>
            <person name="Probst A.J."/>
            <person name="Thomas B.C."/>
            <person name="Singh A."/>
            <person name="Wilkins M.J."/>
            <person name="Karaoz U."/>
            <person name="Brodie E.L."/>
            <person name="Williams K.H."/>
            <person name="Hubbard S.S."/>
            <person name="Banfield J.F."/>
        </authorList>
    </citation>
    <scope>NUCLEOTIDE SEQUENCE [LARGE SCALE GENOMIC DNA]</scope>
</reference>
<dbReference type="Pfam" id="PF12368">
    <property type="entry name" value="Rhodanese_C"/>
    <property type="match status" value="1"/>
</dbReference>
<dbReference type="Proteomes" id="UP000178104">
    <property type="component" value="Unassembled WGS sequence"/>
</dbReference>
<dbReference type="Pfam" id="PF17773">
    <property type="entry name" value="UPF0176_N"/>
    <property type="match status" value="1"/>
</dbReference>
<dbReference type="AlphaFoldDB" id="A0A1F6XMW1"/>
<name>A0A1F6XMW1_9BACT</name>
<dbReference type="InterPro" id="IPR001763">
    <property type="entry name" value="Rhodanese-like_dom"/>
</dbReference>
<sequence length="313" mass="35430">MKHQIILFYKYVRIADPEHVRGIQEEICLRLGLKGRCIIATEGINATFEGTKENIKEYIKQLEKDERFRNIHFKLSAGTGSAFPKLSIKVRKEIVSLHLGTCDIDPNQITGIHLKPEELHEWLLENQAASAQGFGEPKEFYIVDMRNAYEHKVGHFENSILPPIENFRDLPKVVEQISHLKNKTVLTVCTGGVRCEKASGFLITQGFTDVYQLDGGIVSYMEKYPNEDFQGKLYVFDGRVTMGFYTDDTKHKIVGKCDSCKGESENYVNCANPVCHRHFIVCEKCIDDSEGNTLCPGGCVLSRHGRKISPVQV</sequence>
<dbReference type="GO" id="GO:0016705">
    <property type="term" value="F:oxidoreductase activity, acting on paired donors, with incorporation or reduction of molecular oxygen"/>
    <property type="evidence" value="ECO:0007669"/>
    <property type="project" value="UniProtKB-UniRule"/>
</dbReference>
<protein>
    <recommendedName>
        <fullName evidence="1">tRNA uridine(34) hydroxylase</fullName>
        <ecNumber evidence="1">1.14.-.-</ecNumber>
    </recommendedName>
    <alternativeName>
        <fullName evidence="1">tRNA hydroxylation protein O</fullName>
    </alternativeName>
</protein>
<comment type="similarity">
    <text evidence="1">Belongs to the TrhO family.</text>
</comment>
<dbReference type="Gene3D" id="3.30.70.100">
    <property type="match status" value="1"/>
</dbReference>
<evidence type="ECO:0000313" key="3">
    <source>
        <dbReference type="EMBL" id="OGI95338.1"/>
    </source>
</evidence>
<dbReference type="PROSITE" id="PS50206">
    <property type="entry name" value="RHODANESE_3"/>
    <property type="match status" value="1"/>
</dbReference>
<evidence type="ECO:0000256" key="1">
    <source>
        <dbReference type="HAMAP-Rule" id="MF_00469"/>
    </source>
</evidence>
<dbReference type="PANTHER" id="PTHR43268:SF6">
    <property type="entry name" value="THIOSULFATE SULFURTRANSFERASE_RHODANESE-LIKE DOMAIN-CONTAINING PROTEIN 2"/>
    <property type="match status" value="1"/>
</dbReference>
<accession>A0A1F6XMW1</accession>
<keyword evidence="1" id="KW-0560">Oxidoreductase</keyword>
<comment type="catalytic activity">
    <reaction evidence="1">
        <text>uridine(34) in tRNA + AH2 + O2 = 5-hydroxyuridine(34) in tRNA + A + H2O</text>
        <dbReference type="Rhea" id="RHEA:64224"/>
        <dbReference type="Rhea" id="RHEA-COMP:11727"/>
        <dbReference type="Rhea" id="RHEA-COMP:13381"/>
        <dbReference type="ChEBI" id="CHEBI:13193"/>
        <dbReference type="ChEBI" id="CHEBI:15377"/>
        <dbReference type="ChEBI" id="CHEBI:15379"/>
        <dbReference type="ChEBI" id="CHEBI:17499"/>
        <dbReference type="ChEBI" id="CHEBI:65315"/>
        <dbReference type="ChEBI" id="CHEBI:136877"/>
    </reaction>
</comment>
<dbReference type="PANTHER" id="PTHR43268">
    <property type="entry name" value="THIOSULFATE SULFURTRANSFERASE/RHODANESE-LIKE DOMAIN-CONTAINING PROTEIN 2"/>
    <property type="match status" value="1"/>
</dbReference>
<organism evidence="3 4">
    <name type="scientific">Candidatus Nomurabacteria bacterium RIFCSPLOWO2_01_FULL_42_17</name>
    <dbReference type="NCBI Taxonomy" id="1801780"/>
    <lineage>
        <taxon>Bacteria</taxon>
        <taxon>Candidatus Nomuraibacteriota</taxon>
    </lineage>
</organism>
<dbReference type="EMBL" id="MFVE01000005">
    <property type="protein sequence ID" value="OGI95338.1"/>
    <property type="molecule type" value="Genomic_DNA"/>
</dbReference>
<proteinExistence type="inferred from homology"/>
<dbReference type="NCBIfam" id="NF001135">
    <property type="entry name" value="PRK00142.1-3"/>
    <property type="match status" value="1"/>
</dbReference>
<dbReference type="InterPro" id="IPR020936">
    <property type="entry name" value="TrhO"/>
</dbReference>
<dbReference type="Pfam" id="PF00581">
    <property type="entry name" value="Rhodanese"/>
    <property type="match status" value="1"/>
</dbReference>
<keyword evidence="1" id="KW-0819">tRNA processing</keyword>
<dbReference type="InterPro" id="IPR036873">
    <property type="entry name" value="Rhodanese-like_dom_sf"/>
</dbReference>
<feature type="domain" description="Rhodanese" evidence="2">
    <location>
        <begin position="136"/>
        <end position="229"/>
    </location>
</feature>